<protein>
    <submittedName>
        <fullName evidence="4">DUF4337 domain-containing protein</fullName>
    </submittedName>
</protein>
<reference evidence="4 5" key="1">
    <citation type="submission" date="2022-06" db="EMBL/GenBank/DDBJ databases">
        <title>Endosaccharibacter gen. nov., sp. nov., endophytic bacteria isolated from sugarcane.</title>
        <authorList>
            <person name="Pitiwittayakul N."/>
            <person name="Yukphan P."/>
            <person name="Charoenyingcharoen P."/>
            <person name="Tanasupawat S."/>
        </authorList>
    </citation>
    <scope>NUCLEOTIDE SEQUENCE [LARGE SCALE GENOMIC DNA]</scope>
    <source>
        <strain evidence="4 5">KSS8</strain>
    </source>
</reference>
<proteinExistence type="predicted"/>
<gene>
    <name evidence="4" type="ORF">NFI95_05990</name>
</gene>
<feature type="region of interest" description="Disordered" evidence="2">
    <location>
        <begin position="1"/>
        <end position="21"/>
    </location>
</feature>
<comment type="caution">
    <text evidence="4">The sequence shown here is derived from an EMBL/GenBank/DDBJ whole genome shotgun (WGS) entry which is preliminary data.</text>
</comment>
<keyword evidence="3" id="KW-0472">Membrane</keyword>
<feature type="transmembrane region" description="Helical" evidence="3">
    <location>
        <begin position="24"/>
        <end position="42"/>
    </location>
</feature>
<dbReference type="Proteomes" id="UP001524587">
    <property type="component" value="Unassembled WGS sequence"/>
</dbReference>
<keyword evidence="3" id="KW-0812">Transmembrane</keyword>
<evidence type="ECO:0000313" key="4">
    <source>
        <dbReference type="EMBL" id="MCQ8277995.1"/>
    </source>
</evidence>
<name>A0ABT1W6G3_9PROT</name>
<dbReference type="RefSeq" id="WP_422863459.1">
    <property type="nucleotide sequence ID" value="NZ_JAMSKV010000004.1"/>
</dbReference>
<dbReference type="Pfam" id="PF14235">
    <property type="entry name" value="DUF4337"/>
    <property type="match status" value="1"/>
</dbReference>
<evidence type="ECO:0000256" key="2">
    <source>
        <dbReference type="SAM" id="MobiDB-lite"/>
    </source>
</evidence>
<accession>A0ABT1W6G3</accession>
<evidence type="ECO:0000313" key="5">
    <source>
        <dbReference type="Proteomes" id="UP001524587"/>
    </source>
</evidence>
<feature type="transmembrane region" description="Helical" evidence="3">
    <location>
        <begin position="158"/>
        <end position="191"/>
    </location>
</feature>
<keyword evidence="5" id="KW-1185">Reference proteome</keyword>
<feature type="compositionally biased region" description="Basic and acidic residues" evidence="2">
    <location>
        <begin position="1"/>
        <end position="18"/>
    </location>
</feature>
<evidence type="ECO:0000256" key="3">
    <source>
        <dbReference type="SAM" id="Phobius"/>
    </source>
</evidence>
<evidence type="ECO:0000256" key="1">
    <source>
        <dbReference type="SAM" id="Coils"/>
    </source>
</evidence>
<keyword evidence="3" id="KW-1133">Transmembrane helix</keyword>
<feature type="coiled-coil region" evidence="1">
    <location>
        <begin position="98"/>
        <end position="152"/>
    </location>
</feature>
<organism evidence="4 5">
    <name type="scientific">Endosaccharibacter trunci</name>
    <dbReference type="NCBI Taxonomy" id="2812733"/>
    <lineage>
        <taxon>Bacteria</taxon>
        <taxon>Pseudomonadati</taxon>
        <taxon>Pseudomonadota</taxon>
        <taxon>Alphaproteobacteria</taxon>
        <taxon>Acetobacterales</taxon>
        <taxon>Acetobacteraceae</taxon>
        <taxon>Endosaccharibacter</taxon>
    </lineage>
</organism>
<keyword evidence="1" id="KW-0175">Coiled coil</keyword>
<dbReference type="InterPro" id="IPR025570">
    <property type="entry name" value="DUF4337"/>
</dbReference>
<dbReference type="EMBL" id="JAMSKV010000004">
    <property type="protein sequence ID" value="MCQ8277995.1"/>
    <property type="molecule type" value="Genomic_DNA"/>
</dbReference>
<sequence length="197" mass="20726">MAQDSLEHAHGHQSHHQDGGPATLTRAAAVLVAVIAAVAVVVEMTANDRQTAYLAHDVAASDLWSQYQGKSVRRAVMEQSALLLEAETGVPGADPARTQKLEAEAAAARAAAAKLQDDDGGHDGMRQIAAHAAQEERARDAALEQHENYERSVRGLQIAIVLIGLFMATRLVWLLGVGSVLGAVALVYAVLSGLSLV</sequence>